<dbReference type="PROSITE" id="PS51257">
    <property type="entry name" value="PROKAR_LIPOPROTEIN"/>
    <property type="match status" value="1"/>
</dbReference>
<dbReference type="Proteomes" id="UP000657006">
    <property type="component" value="Unassembled WGS sequence"/>
</dbReference>
<name>A0A926I213_9FIRM</name>
<keyword evidence="5" id="KW-0449">Lipoprotein</keyword>
<keyword evidence="9" id="KW-1185">Reference proteome</keyword>
<evidence type="ECO:0000256" key="2">
    <source>
        <dbReference type="ARBA" id="ARBA00022729"/>
    </source>
</evidence>
<evidence type="ECO:0000256" key="4">
    <source>
        <dbReference type="ARBA" id="ARBA00023139"/>
    </source>
</evidence>
<dbReference type="AlphaFoldDB" id="A0A926I213"/>
<dbReference type="InterPro" id="IPR006059">
    <property type="entry name" value="SBP"/>
</dbReference>
<feature type="region of interest" description="Disordered" evidence="6">
    <location>
        <begin position="31"/>
        <end position="55"/>
    </location>
</feature>
<dbReference type="InterPro" id="IPR050490">
    <property type="entry name" value="Bact_solute-bd_prot1"/>
</dbReference>
<dbReference type="EMBL" id="JACRSQ010000033">
    <property type="protein sequence ID" value="MBC8544834.1"/>
    <property type="molecule type" value="Genomic_DNA"/>
</dbReference>
<keyword evidence="1" id="KW-1003">Cell membrane</keyword>
<reference evidence="8" key="1">
    <citation type="submission" date="2020-08" db="EMBL/GenBank/DDBJ databases">
        <title>Genome public.</title>
        <authorList>
            <person name="Liu C."/>
            <person name="Sun Q."/>
        </authorList>
    </citation>
    <scope>NUCLEOTIDE SEQUENCE</scope>
    <source>
        <strain evidence="8">NSJ-32</strain>
    </source>
</reference>
<feature type="compositionally biased region" description="Low complexity" evidence="6">
    <location>
        <begin position="37"/>
        <end position="51"/>
    </location>
</feature>
<evidence type="ECO:0000256" key="6">
    <source>
        <dbReference type="SAM" id="MobiDB-lite"/>
    </source>
</evidence>
<feature type="chain" id="PRO_5039006540" evidence="7">
    <location>
        <begin position="26"/>
        <end position="559"/>
    </location>
</feature>
<gene>
    <name evidence="8" type="ORF">H8730_14895</name>
</gene>
<dbReference type="Gene3D" id="3.40.190.10">
    <property type="entry name" value="Periplasmic binding protein-like II"/>
    <property type="match status" value="2"/>
</dbReference>
<evidence type="ECO:0000313" key="8">
    <source>
        <dbReference type="EMBL" id="MBC8544834.1"/>
    </source>
</evidence>
<evidence type="ECO:0000313" key="9">
    <source>
        <dbReference type="Proteomes" id="UP000657006"/>
    </source>
</evidence>
<keyword evidence="4" id="KW-0564">Palmitate</keyword>
<organism evidence="8 9">
    <name type="scientific">Bianquea renquensis</name>
    <dbReference type="NCBI Taxonomy" id="2763661"/>
    <lineage>
        <taxon>Bacteria</taxon>
        <taxon>Bacillati</taxon>
        <taxon>Bacillota</taxon>
        <taxon>Clostridia</taxon>
        <taxon>Eubacteriales</taxon>
        <taxon>Bianqueaceae</taxon>
        <taxon>Bianquea</taxon>
    </lineage>
</organism>
<evidence type="ECO:0000256" key="7">
    <source>
        <dbReference type="SAM" id="SignalP"/>
    </source>
</evidence>
<comment type="caution">
    <text evidence="8">The sequence shown here is derived from an EMBL/GenBank/DDBJ whole genome shotgun (WGS) entry which is preliminary data.</text>
</comment>
<dbReference type="PANTHER" id="PTHR43649">
    <property type="entry name" value="ARABINOSE-BINDING PROTEIN-RELATED"/>
    <property type="match status" value="1"/>
</dbReference>
<dbReference type="Pfam" id="PF01547">
    <property type="entry name" value="SBP_bac_1"/>
    <property type="match status" value="1"/>
</dbReference>
<keyword evidence="3" id="KW-0472">Membrane</keyword>
<protein>
    <submittedName>
        <fullName evidence="8">Extracellular solute-binding protein</fullName>
    </submittedName>
</protein>
<evidence type="ECO:0000256" key="1">
    <source>
        <dbReference type="ARBA" id="ARBA00022475"/>
    </source>
</evidence>
<accession>A0A926I213</accession>
<sequence>MRKGKVKKRISVLMAMMLLAAMLLGGCGKSVDESSDDNSQTSSSESGNAESGSREKVTVTVSSISWEPDPADVYLTQYIEEELGIILDWKLYSNEEFSSQLSLLLSTDSLPDLIVGANLGKTDVNKYGAEGYFLNIAEYSDVMPNMQATMEENPLWAAYQKDESGAIYGLSRCFPSRIGLATGLSTFINTEWLANVGMDVPETVDELYDVLVAFKEQDANGNGDASDEIPLGVQMDIGRGGRFEWMMMSAFGIFNNNSDFCADENGTVTFVKMKDNYKAYLKYLHKLYEEGLMEPSTFILTDEERIDKTSNDLYGVFSDYAGLVTAIGGQEGEGNPYEKYAYIPALTSDYNDKLVFTMGNCGYAEGSRTYISADTDYAEEICKMIDFFLSEEGTLVADYGKEGVTFEYVEDAFGNQVPSYINGYTIETVRWDEAFKLIRTSVENSFVENADDDTLDKMIYEDATYTYTQQAAVEKALRDVDELTEPFPDLTFPSDVASTFSVLREDLRNIVKSYKSQFILGEKDIDASWDQYLSDLEKAGVERFVSIAQDAYDSYLSVQ</sequence>
<dbReference type="PANTHER" id="PTHR43649:SF33">
    <property type="entry name" value="POLYGALACTURONAN_RHAMNOGALACTURONAN-BINDING PROTEIN YTCQ"/>
    <property type="match status" value="1"/>
</dbReference>
<keyword evidence="2 7" id="KW-0732">Signal</keyword>
<proteinExistence type="predicted"/>
<evidence type="ECO:0000256" key="5">
    <source>
        <dbReference type="ARBA" id="ARBA00023288"/>
    </source>
</evidence>
<dbReference type="SUPFAM" id="SSF53850">
    <property type="entry name" value="Periplasmic binding protein-like II"/>
    <property type="match status" value="1"/>
</dbReference>
<feature type="signal peptide" evidence="7">
    <location>
        <begin position="1"/>
        <end position="25"/>
    </location>
</feature>
<evidence type="ECO:0000256" key="3">
    <source>
        <dbReference type="ARBA" id="ARBA00023136"/>
    </source>
</evidence>
<dbReference type="RefSeq" id="WP_177719904.1">
    <property type="nucleotide sequence ID" value="NZ_JACRSQ010000033.1"/>
</dbReference>